<feature type="region of interest" description="Disordered" evidence="1">
    <location>
        <begin position="58"/>
        <end position="97"/>
    </location>
</feature>
<dbReference type="AlphaFoldDB" id="A0A1B9GMI0"/>
<dbReference type="EMBL" id="KI669510">
    <property type="protein sequence ID" value="OCF32207.1"/>
    <property type="molecule type" value="Genomic_DNA"/>
</dbReference>
<name>A0A1B9GMI0_9TREE</name>
<dbReference type="OrthoDB" id="15433at2759"/>
<reference evidence="2 3" key="1">
    <citation type="submission" date="2013-07" db="EMBL/GenBank/DDBJ databases">
        <title>The Genome Sequence of Cryptococcus heveanensis BCC8398.</title>
        <authorList>
            <consortium name="The Broad Institute Genome Sequencing Platform"/>
            <person name="Cuomo C."/>
            <person name="Litvintseva A."/>
            <person name="Chen Y."/>
            <person name="Heitman J."/>
            <person name="Sun S."/>
            <person name="Springer D."/>
            <person name="Dromer F."/>
            <person name="Young S.K."/>
            <person name="Zeng Q."/>
            <person name="Gargeya S."/>
            <person name="Fitzgerald M."/>
            <person name="Abouelleil A."/>
            <person name="Alvarado L."/>
            <person name="Berlin A.M."/>
            <person name="Chapman S.B."/>
            <person name="Dewar J."/>
            <person name="Goldberg J."/>
            <person name="Griggs A."/>
            <person name="Gujja S."/>
            <person name="Hansen M."/>
            <person name="Howarth C."/>
            <person name="Imamovic A."/>
            <person name="Larimer J."/>
            <person name="McCowan C."/>
            <person name="Murphy C."/>
            <person name="Pearson M."/>
            <person name="Priest M."/>
            <person name="Roberts A."/>
            <person name="Saif S."/>
            <person name="Shea T."/>
            <person name="Sykes S."/>
            <person name="Wortman J."/>
            <person name="Nusbaum C."/>
            <person name="Birren B."/>
        </authorList>
    </citation>
    <scope>NUCLEOTIDE SEQUENCE [LARGE SCALE GENOMIC DNA]</scope>
    <source>
        <strain evidence="2 3">BCC8398</strain>
    </source>
</reference>
<evidence type="ECO:0000256" key="1">
    <source>
        <dbReference type="SAM" id="MobiDB-lite"/>
    </source>
</evidence>
<dbReference type="GO" id="GO:0000287">
    <property type="term" value="F:magnesium ion binding"/>
    <property type="evidence" value="ECO:0007669"/>
    <property type="project" value="InterPro"/>
</dbReference>
<feature type="compositionally biased region" description="Low complexity" evidence="1">
    <location>
        <begin position="62"/>
        <end position="90"/>
    </location>
</feature>
<dbReference type="InterPro" id="IPR037143">
    <property type="entry name" value="4-PPantetheinyl_Trfase_dom_sf"/>
</dbReference>
<dbReference type="GO" id="GO:0008897">
    <property type="term" value="F:holo-[acyl-carrier-protein] synthase activity"/>
    <property type="evidence" value="ECO:0007669"/>
    <property type="project" value="InterPro"/>
</dbReference>
<dbReference type="Gene3D" id="3.90.470.20">
    <property type="entry name" value="4'-phosphopantetheinyl transferase domain"/>
    <property type="match status" value="1"/>
</dbReference>
<dbReference type="Proteomes" id="UP000092666">
    <property type="component" value="Unassembled WGS sequence"/>
</dbReference>
<keyword evidence="3" id="KW-1185">Reference proteome</keyword>
<evidence type="ECO:0000313" key="2">
    <source>
        <dbReference type="EMBL" id="OCF32207.1"/>
    </source>
</evidence>
<proteinExistence type="predicted"/>
<accession>A0A1B9GMI0</accession>
<reference evidence="3" key="2">
    <citation type="submission" date="2013-12" db="EMBL/GenBank/DDBJ databases">
        <title>Evolution of pathogenesis and genome organization in the Tremellales.</title>
        <authorList>
            <person name="Cuomo C."/>
            <person name="Litvintseva A."/>
            <person name="Heitman J."/>
            <person name="Chen Y."/>
            <person name="Sun S."/>
            <person name="Springer D."/>
            <person name="Dromer F."/>
            <person name="Young S."/>
            <person name="Zeng Q."/>
            <person name="Chapman S."/>
            <person name="Gujja S."/>
            <person name="Saif S."/>
            <person name="Birren B."/>
        </authorList>
    </citation>
    <scope>NUCLEOTIDE SEQUENCE [LARGE SCALE GENOMIC DNA]</scope>
    <source>
        <strain evidence="3">BCC8398</strain>
    </source>
</reference>
<protein>
    <submittedName>
        <fullName evidence="2">Uncharacterized protein</fullName>
    </submittedName>
</protein>
<organism evidence="2 3">
    <name type="scientific">Kwoniella heveanensis BCC8398</name>
    <dbReference type="NCBI Taxonomy" id="1296120"/>
    <lineage>
        <taxon>Eukaryota</taxon>
        <taxon>Fungi</taxon>
        <taxon>Dikarya</taxon>
        <taxon>Basidiomycota</taxon>
        <taxon>Agaricomycotina</taxon>
        <taxon>Tremellomycetes</taxon>
        <taxon>Tremellales</taxon>
        <taxon>Cryptococcaceae</taxon>
        <taxon>Kwoniella</taxon>
    </lineage>
</organism>
<dbReference type="SUPFAM" id="SSF56214">
    <property type="entry name" value="4'-phosphopantetheinyl transferase"/>
    <property type="match status" value="2"/>
</dbReference>
<sequence length="212" mass="22752">MIVGIGIDILSIERFEYLLLRRGASKIAKRICTQREYEEYEAIRSWIRVGAARKSDVQSIKSPTNSASSSSSLSSSSSSPSSDISSGPPSFAGAERVGMGMGMEPDEIFQKQVRYLSCRWALKEAAYKSLSPTLHALAVSASSNSPDAAEANAIVPKAPKLNWKDLDIIKHPSGGLVLRPTNPMYDAKYGLLASLSHDAGVVVGVVIAQLKP</sequence>
<gene>
    <name evidence="2" type="ORF">I316_06121</name>
</gene>
<evidence type="ECO:0000313" key="3">
    <source>
        <dbReference type="Proteomes" id="UP000092666"/>
    </source>
</evidence>